<evidence type="ECO:0000313" key="2">
    <source>
        <dbReference type="Proteomes" id="UP000515151"/>
    </source>
</evidence>
<dbReference type="SUPFAM" id="SSF52402">
    <property type="entry name" value="Adenine nucleotide alpha hydrolases-like"/>
    <property type="match status" value="1"/>
</dbReference>
<dbReference type="Pfam" id="PF00582">
    <property type="entry name" value="Usp"/>
    <property type="match status" value="1"/>
</dbReference>
<dbReference type="GeneID" id="116201900"/>
<sequence length="180" mass="19493">MADQGLPVSGDIAFIGGAQNFCERKVMVAIDESEYSHYALMWALDNLKESLSKAPLVIFMAQPPTQGTYSFAASLSSARMYTVSSTPDFVDSVKENQRKFASALLAKAKEICASRGILAETFTEEGDPRSAICDAVKKLNVTLLVMGERGLGRIKRAFLGSVSNYCINNANCPVLVVKKP</sequence>
<name>A0A6P8D420_PUNGR</name>
<dbReference type="PANTHER" id="PTHR31964">
    <property type="entry name" value="ADENINE NUCLEOTIDE ALPHA HYDROLASES-LIKE SUPERFAMILY PROTEIN"/>
    <property type="match status" value="1"/>
</dbReference>
<evidence type="ECO:0000259" key="1">
    <source>
        <dbReference type="Pfam" id="PF00582"/>
    </source>
</evidence>
<dbReference type="Gene3D" id="3.40.50.620">
    <property type="entry name" value="HUPs"/>
    <property type="match status" value="1"/>
</dbReference>
<dbReference type="InterPro" id="IPR006016">
    <property type="entry name" value="UspA"/>
</dbReference>
<dbReference type="InterPro" id="IPR014729">
    <property type="entry name" value="Rossmann-like_a/b/a_fold"/>
</dbReference>
<dbReference type="PANTHER" id="PTHR31964:SF55">
    <property type="entry name" value="USPA DOMAIN-CONTAINING PROTEIN"/>
    <property type="match status" value="1"/>
</dbReference>
<dbReference type="OrthoDB" id="843225at2759"/>
<dbReference type="RefSeq" id="XP_031389214.1">
    <property type="nucleotide sequence ID" value="XM_031533354.1"/>
</dbReference>
<proteinExistence type="predicted"/>
<protein>
    <submittedName>
        <fullName evidence="3">Universal stress protein A-like protein</fullName>
    </submittedName>
</protein>
<organism evidence="2 3">
    <name type="scientific">Punica granatum</name>
    <name type="common">Pomegranate</name>
    <dbReference type="NCBI Taxonomy" id="22663"/>
    <lineage>
        <taxon>Eukaryota</taxon>
        <taxon>Viridiplantae</taxon>
        <taxon>Streptophyta</taxon>
        <taxon>Embryophyta</taxon>
        <taxon>Tracheophyta</taxon>
        <taxon>Spermatophyta</taxon>
        <taxon>Magnoliopsida</taxon>
        <taxon>eudicotyledons</taxon>
        <taxon>Gunneridae</taxon>
        <taxon>Pentapetalae</taxon>
        <taxon>rosids</taxon>
        <taxon>malvids</taxon>
        <taxon>Myrtales</taxon>
        <taxon>Lythraceae</taxon>
        <taxon>Punica</taxon>
    </lineage>
</organism>
<reference evidence="2" key="1">
    <citation type="journal article" date="2020" name="Plant Biotechnol. J.">
        <title>The pomegranate (Punica granatum L.) draft genome dissects genetic divergence between soft- and hard-seeded cultivars.</title>
        <authorList>
            <person name="Luo X."/>
            <person name="Li H."/>
            <person name="Wu Z."/>
            <person name="Yao W."/>
            <person name="Zhao P."/>
            <person name="Cao D."/>
            <person name="Yu H."/>
            <person name="Li K."/>
            <person name="Poudel K."/>
            <person name="Zhao D."/>
            <person name="Zhang F."/>
            <person name="Xia X."/>
            <person name="Chen L."/>
            <person name="Wang Q."/>
            <person name="Jing D."/>
            <person name="Cao S."/>
        </authorList>
    </citation>
    <scope>NUCLEOTIDE SEQUENCE [LARGE SCALE GENOMIC DNA]</scope>
    <source>
        <strain evidence="2">cv. Tunisia</strain>
    </source>
</reference>
<feature type="domain" description="UspA" evidence="1">
    <location>
        <begin position="24"/>
        <end position="178"/>
    </location>
</feature>
<accession>A0A6P8D420</accession>
<dbReference type="InterPro" id="IPR006015">
    <property type="entry name" value="Universal_stress_UspA"/>
</dbReference>
<dbReference type="CDD" id="cd23659">
    <property type="entry name" value="USP_At3g01520-like"/>
    <property type="match status" value="1"/>
</dbReference>
<reference evidence="3" key="2">
    <citation type="submission" date="2025-08" db="UniProtKB">
        <authorList>
            <consortium name="RefSeq"/>
        </authorList>
    </citation>
    <scope>IDENTIFICATION</scope>
    <source>
        <tissue evidence="3">Leaf</tissue>
    </source>
</reference>
<dbReference type="Proteomes" id="UP000515151">
    <property type="component" value="Chromosome 3"/>
</dbReference>
<evidence type="ECO:0000313" key="3">
    <source>
        <dbReference type="RefSeq" id="XP_031389214.1"/>
    </source>
</evidence>
<keyword evidence="2" id="KW-1185">Reference proteome</keyword>
<dbReference type="PRINTS" id="PR01438">
    <property type="entry name" value="UNVRSLSTRESS"/>
</dbReference>
<gene>
    <name evidence="3" type="primary">LOC116201900</name>
</gene>
<dbReference type="AlphaFoldDB" id="A0A6P8D420"/>